<dbReference type="Pfam" id="PF20469">
    <property type="entry name" value="OLD-like_TOPRIM"/>
    <property type="match status" value="1"/>
</dbReference>
<feature type="region of interest" description="Disordered" evidence="1">
    <location>
        <begin position="747"/>
        <end position="784"/>
    </location>
</feature>
<keyword evidence="5" id="KW-1185">Reference proteome</keyword>
<comment type="caution">
    <text evidence="4">The sequence shown here is derived from an EMBL/GenBank/DDBJ whole genome shotgun (WGS) entry which is preliminary data.</text>
</comment>
<dbReference type="Pfam" id="PF13175">
    <property type="entry name" value="AAA_15"/>
    <property type="match status" value="2"/>
</dbReference>
<name>A0A256GP31_9HYPH</name>
<accession>A0A256GP31</accession>
<reference evidence="4 5" key="1">
    <citation type="submission" date="2017-07" db="EMBL/GenBank/DDBJ databases">
        <title>Phylogenetic study on the rhizospheric bacterium Ochrobactrum sp. A44.</title>
        <authorList>
            <person name="Krzyzanowska D.M."/>
            <person name="Ossowicki A."/>
            <person name="Rajewska M."/>
            <person name="Maciag T."/>
            <person name="Kaczynski Z."/>
            <person name="Czerwicka M."/>
            <person name="Jafra S."/>
        </authorList>
    </citation>
    <scope>NUCLEOTIDE SEQUENCE [LARGE SCALE GENOMIC DNA]</scope>
    <source>
        <strain evidence="4 5">CCUG 30717</strain>
    </source>
</reference>
<dbReference type="InterPro" id="IPR051396">
    <property type="entry name" value="Bact_Antivir_Def_Nuclease"/>
</dbReference>
<feature type="compositionally biased region" description="Acidic residues" evidence="1">
    <location>
        <begin position="753"/>
        <end position="766"/>
    </location>
</feature>
<evidence type="ECO:0000313" key="4">
    <source>
        <dbReference type="EMBL" id="OYR28849.1"/>
    </source>
</evidence>
<feature type="compositionally biased region" description="Acidic residues" evidence="1">
    <location>
        <begin position="565"/>
        <end position="582"/>
    </location>
</feature>
<dbReference type="InterPro" id="IPR041685">
    <property type="entry name" value="AAA_GajA/Old/RecF-like"/>
</dbReference>
<dbReference type="Gene3D" id="3.40.50.300">
    <property type="entry name" value="P-loop containing nucleotide triphosphate hydrolases"/>
    <property type="match status" value="1"/>
</dbReference>
<organism evidence="4 5">
    <name type="scientific">Brucella pseudogrignonensis</name>
    <dbReference type="NCBI Taxonomy" id="419475"/>
    <lineage>
        <taxon>Bacteria</taxon>
        <taxon>Pseudomonadati</taxon>
        <taxon>Pseudomonadota</taxon>
        <taxon>Alphaproteobacteria</taxon>
        <taxon>Hyphomicrobiales</taxon>
        <taxon>Brucellaceae</taxon>
        <taxon>Brucella/Ochrobactrum group</taxon>
        <taxon>Brucella</taxon>
    </lineage>
</organism>
<sequence>MHLRKLAVRNFRRLQDVVIDFASDISIFVGANNSGKTSVGHALQLFTGHGRFNIHDFSADLWPGIVAFGAGDDSLALPTMEVDIWLEIGAEDVHRAIDLLPSLAWDSTLVGMRVAYAPIDPDATRDRFIEARERALAAVEKDANGAPVFDPAPRHLRDYLRDTLHDEYELRYFVLDPARFDTDMVAEDGYIPSSLAGRDRSGREILNSILRIDFLDAQRHLSDSAGGGRAEDLSRVLSRFYGRNLEQKGDDLEALRALAQSEIALNQHLERVFEPTLKSLSKLGYPGLSNPRMMIRSALDPAQIMSSRDAALVHYALGPDDGAADPPTLPDRYNGLGFKNLIFMVVELLDLHAQWLAIEENRPPVHLIFIEEPEAHLHAQLQQAFIRKVMDILALKGVDRTAYTSQVVVTTHSTHILYERGFRPIRYFRRSRANAESTSDVLNLSAFYDSTAPDIRTFLERYLKLAHCDLFFADAAVLVEGNVERLLLPQMIETAAPRLQSTYLTILEIGGAFGYRFKALIEFLGLTTLIITDLDSVFGPAVLAEGEDAVVGQAGGPTEQSEAAAQEEPDLGAADEDDEGEEAAPAAGDKPGKACIAGHPGAATSNQTLLQWLPKCGTVEALWDATADDKTQARVNDDDALVRVAYQCRTDVSWGHDTAALAGRTLEEAFALENLEWCQHKDRRLLQLRIAKNDEKTLAELVSRIHKRVQAKSFSKTDFALALLAEDPTKWIVPEYIAEGLRWLEGEIAPPEPEPDDEDESEDEGSDGGADGEHGDTGAEGAVHLAVSAAGNGFAA</sequence>
<protein>
    <submittedName>
        <fullName evidence="4">AAA domain protein</fullName>
    </submittedName>
</protein>
<evidence type="ECO:0000259" key="3">
    <source>
        <dbReference type="Pfam" id="PF20469"/>
    </source>
</evidence>
<dbReference type="EMBL" id="NNRM01000012">
    <property type="protein sequence ID" value="OYR28849.1"/>
    <property type="molecule type" value="Genomic_DNA"/>
</dbReference>
<feature type="region of interest" description="Disordered" evidence="1">
    <location>
        <begin position="552"/>
        <end position="595"/>
    </location>
</feature>
<dbReference type="RefSeq" id="WP_094543303.1">
    <property type="nucleotide sequence ID" value="NZ_JBHEEM010000016.1"/>
</dbReference>
<dbReference type="SUPFAM" id="SSF52540">
    <property type="entry name" value="P-loop containing nucleoside triphosphate hydrolases"/>
    <property type="match status" value="1"/>
</dbReference>
<gene>
    <name evidence="4" type="ORF">CEV34_0857</name>
</gene>
<dbReference type="AlphaFoldDB" id="A0A256GP31"/>
<proteinExistence type="predicted"/>
<evidence type="ECO:0000256" key="1">
    <source>
        <dbReference type="SAM" id="MobiDB-lite"/>
    </source>
</evidence>
<feature type="domain" description="Endonuclease GajA/Old nuclease/RecF-like AAA" evidence="2">
    <location>
        <begin position="207"/>
        <end position="416"/>
    </location>
</feature>
<dbReference type="CDD" id="cd01026">
    <property type="entry name" value="TOPRIM_OLD"/>
    <property type="match status" value="1"/>
</dbReference>
<feature type="domain" description="OLD protein-like TOPRIM" evidence="3">
    <location>
        <begin position="471"/>
        <end position="535"/>
    </location>
</feature>
<evidence type="ECO:0000313" key="5">
    <source>
        <dbReference type="Proteomes" id="UP000216188"/>
    </source>
</evidence>
<dbReference type="InterPro" id="IPR034139">
    <property type="entry name" value="TOPRIM_OLD"/>
</dbReference>
<dbReference type="PANTHER" id="PTHR43581:SF2">
    <property type="entry name" value="EXCINUCLEASE ATPASE SUBUNIT"/>
    <property type="match status" value="1"/>
</dbReference>
<dbReference type="Proteomes" id="UP000216188">
    <property type="component" value="Unassembled WGS sequence"/>
</dbReference>
<feature type="domain" description="Endonuclease GajA/Old nuclease/RecF-like AAA" evidence="2">
    <location>
        <begin position="1"/>
        <end position="53"/>
    </location>
</feature>
<dbReference type="InterPro" id="IPR027417">
    <property type="entry name" value="P-loop_NTPase"/>
</dbReference>
<evidence type="ECO:0000259" key="2">
    <source>
        <dbReference type="Pfam" id="PF13175"/>
    </source>
</evidence>
<dbReference type="PANTHER" id="PTHR43581">
    <property type="entry name" value="ATP/GTP PHOSPHATASE"/>
    <property type="match status" value="1"/>
</dbReference>